<gene>
    <name evidence="1" type="ORF">HMPREF1051_1928</name>
</gene>
<evidence type="ECO:0000313" key="2">
    <source>
        <dbReference type="Proteomes" id="UP000004473"/>
    </source>
</evidence>
<sequence length="41" mass="4888">MSRWIFDLRLGWCVRGNLSSNKKRSSETFQTTFFQQHFSGC</sequence>
<dbReference type="Proteomes" id="UP000004473">
    <property type="component" value="Unassembled WGS sequence"/>
</dbReference>
<accession>I2NGG8</accession>
<proteinExistence type="predicted"/>
<evidence type="ECO:0000313" key="1">
    <source>
        <dbReference type="EMBL" id="EIG24929.1"/>
    </source>
</evidence>
<comment type="caution">
    <text evidence="1">The sequence shown here is derived from an EMBL/GenBank/DDBJ whole genome shotgun (WGS) entry which is preliminary data.</text>
</comment>
<organism evidence="1 2">
    <name type="scientific">Neisseria sicca VK64</name>
    <dbReference type="NCBI Taxonomy" id="1095748"/>
    <lineage>
        <taxon>Bacteria</taxon>
        <taxon>Pseudomonadati</taxon>
        <taxon>Pseudomonadota</taxon>
        <taxon>Betaproteobacteria</taxon>
        <taxon>Neisseriales</taxon>
        <taxon>Neisseriaceae</taxon>
        <taxon>Neisseria</taxon>
    </lineage>
</organism>
<protein>
    <submittedName>
        <fullName evidence="1">Uncharacterized protein</fullName>
    </submittedName>
</protein>
<name>I2NGG8_NEISI</name>
<dbReference type="AlphaFoldDB" id="I2NGG8"/>
<dbReference type="EMBL" id="AJMT01000185">
    <property type="protein sequence ID" value="EIG24929.1"/>
    <property type="molecule type" value="Genomic_DNA"/>
</dbReference>
<reference evidence="1 2" key="1">
    <citation type="submission" date="2012-04" db="EMBL/GenBank/DDBJ databases">
        <authorList>
            <person name="Harkins D.M."/>
            <person name="Madupu R."/>
            <person name="Durkin A.S."/>
            <person name="Torralba M."/>
            <person name="Methe B."/>
            <person name="Sutton G.G."/>
            <person name="Nelson K.E."/>
        </authorList>
    </citation>
    <scope>NUCLEOTIDE SEQUENCE [LARGE SCALE GENOMIC DNA]</scope>
    <source>
        <strain evidence="1 2">VK64</strain>
    </source>
</reference>